<comment type="caution">
    <text evidence="5">The sequence shown here is derived from an EMBL/GenBank/DDBJ whole genome shotgun (WGS) entry which is preliminary data.</text>
</comment>
<dbReference type="InterPro" id="IPR000504">
    <property type="entry name" value="RRM_dom"/>
</dbReference>
<feature type="domain" description="RRM" evidence="4">
    <location>
        <begin position="227"/>
        <end position="307"/>
    </location>
</feature>
<evidence type="ECO:0000313" key="5">
    <source>
        <dbReference type="EMBL" id="KAJ5353173.1"/>
    </source>
</evidence>
<dbReference type="GO" id="GO:0003729">
    <property type="term" value="F:mRNA binding"/>
    <property type="evidence" value="ECO:0007669"/>
    <property type="project" value="TreeGrafter"/>
</dbReference>
<feature type="region of interest" description="Disordered" evidence="3">
    <location>
        <begin position="462"/>
        <end position="481"/>
    </location>
</feature>
<dbReference type="Pfam" id="PF00076">
    <property type="entry name" value="RRM_1"/>
    <property type="match status" value="3"/>
</dbReference>
<dbReference type="InterPro" id="IPR035979">
    <property type="entry name" value="RBD_domain_sf"/>
</dbReference>
<feature type="domain" description="RRM" evidence="4">
    <location>
        <begin position="115"/>
        <end position="192"/>
    </location>
</feature>
<dbReference type="Gene3D" id="3.30.70.330">
    <property type="match status" value="3"/>
</dbReference>
<reference evidence="5" key="1">
    <citation type="submission" date="2022-12" db="EMBL/GenBank/DDBJ databases">
        <authorList>
            <person name="Petersen C."/>
        </authorList>
    </citation>
    <scope>NUCLEOTIDE SEQUENCE</scope>
    <source>
        <strain evidence="5">IBT 35673</strain>
    </source>
</reference>
<dbReference type="FunFam" id="3.30.70.330:FF:000145">
    <property type="entry name" value="Putative RNP domain-containing protein"/>
    <property type="match status" value="1"/>
</dbReference>
<dbReference type="SUPFAM" id="SSF54928">
    <property type="entry name" value="RNA-binding domain, RBD"/>
    <property type="match status" value="3"/>
</dbReference>
<evidence type="ECO:0000256" key="1">
    <source>
        <dbReference type="ARBA" id="ARBA00022884"/>
    </source>
</evidence>
<dbReference type="CDD" id="cd00590">
    <property type="entry name" value="RRM_SF"/>
    <property type="match status" value="1"/>
</dbReference>
<accession>A0A9W9R971</accession>
<evidence type="ECO:0000256" key="2">
    <source>
        <dbReference type="PROSITE-ProRule" id="PRU00176"/>
    </source>
</evidence>
<organism evidence="5 6">
    <name type="scientific">Penicillium brevicompactum</name>
    <dbReference type="NCBI Taxonomy" id="5074"/>
    <lineage>
        <taxon>Eukaryota</taxon>
        <taxon>Fungi</taxon>
        <taxon>Dikarya</taxon>
        <taxon>Ascomycota</taxon>
        <taxon>Pezizomycotina</taxon>
        <taxon>Eurotiomycetes</taxon>
        <taxon>Eurotiomycetidae</taxon>
        <taxon>Eurotiales</taxon>
        <taxon>Aspergillaceae</taxon>
        <taxon>Penicillium</taxon>
    </lineage>
</organism>
<sequence length="481" mass="51833">MTDPYQRERSRSPRRRPSRSPPRRARRSYSPRSRSRSRDRGDRVDRVDRIEPRERDEYRRSERRSRSPVSASGAAGPSASPYGGRSGYPPARSEDRTVAKENMMQTVRDSSQQDRRVYVGNLSYDVKWHHLKDFMRQAGEVLFADVLLLPNGMSKGCGIVEYATRDQAQNAVNTLSNQNLMGRLVYVREDREAEPRFVGGPPRGDFGPGARGGFGGGFGGHPGAAGRQIYVSNLPFNVGWQDLKDLFRQAAQNGAVIRADVHTDATGRPKGSGIVAFESPDDARIAIAQFNGYDWQGRPLEVREDRFAGGAGFGGGGRGGFGGGPMGGRGGFGGPMGGRGGFAGRGGFGGGFGGRGGFGGPPGGGYPGGGFEQGPPSAVIYVRNLPWSTCNDDLVDLFSTIGKVDRAEIQYEPNGRSRGTGVVQFDTPDTADTAISKFSGYQYGGRPLGITFVKYMNAGAPHPDDMMEGQEPTGLTQDQIM</sequence>
<gene>
    <name evidence="5" type="ORF">N7452_002147</name>
</gene>
<dbReference type="SMART" id="SM00360">
    <property type="entry name" value="RRM"/>
    <property type="match status" value="3"/>
</dbReference>
<evidence type="ECO:0000259" key="4">
    <source>
        <dbReference type="PROSITE" id="PS50102"/>
    </source>
</evidence>
<dbReference type="InterPro" id="IPR050374">
    <property type="entry name" value="RRT5_SRSF_SR"/>
</dbReference>
<feature type="compositionally biased region" description="Basic and acidic residues" evidence="3">
    <location>
        <begin position="1"/>
        <end position="11"/>
    </location>
</feature>
<dbReference type="AlphaFoldDB" id="A0A9W9R971"/>
<feature type="compositionally biased region" description="Basic residues" evidence="3">
    <location>
        <begin position="12"/>
        <end position="35"/>
    </location>
</feature>
<dbReference type="PANTHER" id="PTHR23003">
    <property type="entry name" value="RNA RECOGNITION MOTIF RRM DOMAIN CONTAINING PROTEIN"/>
    <property type="match status" value="1"/>
</dbReference>
<feature type="region of interest" description="Disordered" evidence="3">
    <location>
        <begin position="1"/>
        <end position="93"/>
    </location>
</feature>
<dbReference type="GO" id="GO:0005634">
    <property type="term" value="C:nucleus"/>
    <property type="evidence" value="ECO:0007669"/>
    <property type="project" value="TreeGrafter"/>
</dbReference>
<evidence type="ECO:0000256" key="3">
    <source>
        <dbReference type="SAM" id="MobiDB-lite"/>
    </source>
</evidence>
<feature type="domain" description="RRM" evidence="4">
    <location>
        <begin position="378"/>
        <end position="455"/>
    </location>
</feature>
<reference evidence="5" key="2">
    <citation type="journal article" date="2023" name="IMA Fungus">
        <title>Comparative genomic study of the Penicillium genus elucidates a diverse pangenome and 15 lateral gene transfer events.</title>
        <authorList>
            <person name="Petersen C."/>
            <person name="Sorensen T."/>
            <person name="Nielsen M.R."/>
            <person name="Sondergaard T.E."/>
            <person name="Sorensen J.L."/>
            <person name="Fitzpatrick D.A."/>
            <person name="Frisvad J.C."/>
            <person name="Nielsen K.L."/>
        </authorList>
    </citation>
    <scope>NUCLEOTIDE SEQUENCE</scope>
    <source>
        <strain evidence="5">IBT 35673</strain>
    </source>
</reference>
<dbReference type="PANTHER" id="PTHR23003:SF3">
    <property type="entry name" value="FI21236P1-RELATED"/>
    <property type="match status" value="1"/>
</dbReference>
<dbReference type="GO" id="GO:1990904">
    <property type="term" value="C:ribonucleoprotein complex"/>
    <property type="evidence" value="ECO:0007669"/>
    <property type="project" value="TreeGrafter"/>
</dbReference>
<feature type="compositionally biased region" description="Low complexity" evidence="3">
    <location>
        <begin position="67"/>
        <end position="91"/>
    </location>
</feature>
<dbReference type="InterPro" id="IPR012677">
    <property type="entry name" value="Nucleotide-bd_a/b_plait_sf"/>
</dbReference>
<name>A0A9W9R971_PENBR</name>
<keyword evidence="1 2" id="KW-0694">RNA-binding</keyword>
<dbReference type="FunFam" id="3.30.70.330:FF:000280">
    <property type="entry name" value="RNA-binding domain-containing protein"/>
    <property type="match status" value="1"/>
</dbReference>
<proteinExistence type="predicted"/>
<dbReference type="FunFam" id="3.30.70.330:FF:000232">
    <property type="entry name" value="RNA-binding domain-containing protein"/>
    <property type="match status" value="1"/>
</dbReference>
<dbReference type="Proteomes" id="UP001147695">
    <property type="component" value="Unassembled WGS sequence"/>
</dbReference>
<dbReference type="PROSITE" id="PS50102">
    <property type="entry name" value="RRM"/>
    <property type="match status" value="3"/>
</dbReference>
<dbReference type="EMBL" id="JAPZBQ010000001">
    <property type="protein sequence ID" value="KAJ5353173.1"/>
    <property type="molecule type" value="Genomic_DNA"/>
</dbReference>
<feature type="compositionally biased region" description="Basic and acidic residues" evidence="3">
    <location>
        <begin position="36"/>
        <end position="60"/>
    </location>
</feature>
<protein>
    <submittedName>
        <fullName evidence="5">Nucleotide-binding alpha-beta plait</fullName>
    </submittedName>
</protein>
<dbReference type="GO" id="GO:0005737">
    <property type="term" value="C:cytoplasm"/>
    <property type="evidence" value="ECO:0007669"/>
    <property type="project" value="TreeGrafter"/>
</dbReference>
<evidence type="ECO:0000313" key="6">
    <source>
        <dbReference type="Proteomes" id="UP001147695"/>
    </source>
</evidence>